<feature type="region of interest" description="Disordered" evidence="2">
    <location>
        <begin position="573"/>
        <end position="609"/>
    </location>
</feature>
<proteinExistence type="predicted"/>
<sequence length="710" mass="73459">MAMTTSFGGGASKLQLQAALASAAGCDSHSLSPSSPCLVTPEPSLLCTVLPRCGSSCALLPAGRPAGGSDIGSPAGKGASAATVVEALEALPTQAATPDEPHADAETPTLSPPQLLAPQHRSPMATRQAQSCSSSTGAKPCRSSATISASSGLGGIHRASGAILPSRSLSHMSSPDSEDVSSVPRGYHSYASTPSRRLPWRGSTSGGLAAAAFTNPLFDASRSALPSPLGLSTASHRGTAASSSACASTFASPTHHHSSYLRQQQLQAHLLHQRHSRLHYLGRRDQDPRLPSEVYEPQSRKSPGREPGKPLGLGAGGTLACASAAAKDISASTLAATLPLLRGMGRRSQRDQGALVGALALLLGVGAAEPEPDELDQDDVCAASGYSSDVGMALDFGDLRWRHMGGTAARARVSSAGDLSSCVPADGPAGRRSATGAATVLAPAAERDGDDDADAADITAEITGSAAAVAADSAGLGATLELLRYAASLQQQVAARNRDCMALRVQLEESFTAREEMGAQLLSYQQRIIDLERRLEQEKRGRAGLAVQSQLLQQELQEASEVWRDVQELARAQSQTAATPMSRALRTQGPGDPAATAADADADVSGGAEQPDLRDAAFEALRRENESLTSRLIASSLMAAEAVEREEEARHQAHILQELNNEAMQSVNALSLELSLLRTNAGNTRPRRFNLPWGNNSSGGSAWGTSGGGQ</sequence>
<dbReference type="OrthoDB" id="542425at2759"/>
<feature type="region of interest" description="Disordered" evidence="2">
    <location>
        <begin position="687"/>
        <end position="710"/>
    </location>
</feature>
<comment type="caution">
    <text evidence="3">The sequence shown here is derived from an EMBL/GenBank/DDBJ whole genome shotgun (WGS) entry which is preliminary data.</text>
</comment>
<feature type="region of interest" description="Disordered" evidence="2">
    <location>
        <begin position="167"/>
        <end position="205"/>
    </location>
</feature>
<evidence type="ECO:0000256" key="1">
    <source>
        <dbReference type="SAM" id="Coils"/>
    </source>
</evidence>
<dbReference type="EMBL" id="JAEHOC010000011">
    <property type="protein sequence ID" value="KAG2437440.1"/>
    <property type="molecule type" value="Genomic_DNA"/>
</dbReference>
<gene>
    <name evidence="3" type="ORF">HXX76_006090</name>
</gene>
<feature type="region of interest" description="Disordered" evidence="2">
    <location>
        <begin position="281"/>
        <end position="312"/>
    </location>
</feature>
<name>A0A835W307_CHLIN</name>
<evidence type="ECO:0000313" key="4">
    <source>
        <dbReference type="Proteomes" id="UP000650467"/>
    </source>
</evidence>
<feature type="compositionally biased region" description="Polar residues" evidence="2">
    <location>
        <begin position="125"/>
        <end position="151"/>
    </location>
</feature>
<dbReference type="Proteomes" id="UP000650467">
    <property type="component" value="Unassembled WGS sequence"/>
</dbReference>
<evidence type="ECO:0000313" key="3">
    <source>
        <dbReference type="EMBL" id="KAG2437440.1"/>
    </source>
</evidence>
<keyword evidence="4" id="KW-1185">Reference proteome</keyword>
<protein>
    <submittedName>
        <fullName evidence="3">Uncharacterized protein</fullName>
    </submittedName>
</protein>
<keyword evidence="1" id="KW-0175">Coiled coil</keyword>
<dbReference type="AlphaFoldDB" id="A0A835W307"/>
<accession>A0A835W307</accession>
<evidence type="ECO:0000256" key="2">
    <source>
        <dbReference type="SAM" id="MobiDB-lite"/>
    </source>
</evidence>
<feature type="compositionally biased region" description="Gly residues" evidence="2">
    <location>
        <begin position="701"/>
        <end position="710"/>
    </location>
</feature>
<feature type="coiled-coil region" evidence="1">
    <location>
        <begin position="514"/>
        <end position="541"/>
    </location>
</feature>
<organism evidence="3 4">
    <name type="scientific">Chlamydomonas incerta</name>
    <dbReference type="NCBI Taxonomy" id="51695"/>
    <lineage>
        <taxon>Eukaryota</taxon>
        <taxon>Viridiplantae</taxon>
        <taxon>Chlorophyta</taxon>
        <taxon>core chlorophytes</taxon>
        <taxon>Chlorophyceae</taxon>
        <taxon>CS clade</taxon>
        <taxon>Chlamydomonadales</taxon>
        <taxon>Chlamydomonadaceae</taxon>
        <taxon>Chlamydomonas</taxon>
    </lineage>
</organism>
<feature type="compositionally biased region" description="Low complexity" evidence="2">
    <location>
        <begin position="589"/>
        <end position="608"/>
    </location>
</feature>
<feature type="region of interest" description="Disordered" evidence="2">
    <location>
        <begin position="95"/>
        <end position="153"/>
    </location>
</feature>
<reference evidence="3" key="1">
    <citation type="journal article" date="2020" name="bioRxiv">
        <title>Comparative genomics of Chlamydomonas.</title>
        <authorList>
            <person name="Craig R.J."/>
            <person name="Hasan A.R."/>
            <person name="Ness R.W."/>
            <person name="Keightley P.D."/>
        </authorList>
    </citation>
    <scope>NUCLEOTIDE SEQUENCE</scope>
    <source>
        <strain evidence="3">SAG 7.73</strain>
    </source>
</reference>